<keyword evidence="1" id="KW-0812">Transmembrane</keyword>
<dbReference type="Proteomes" id="UP000013523">
    <property type="component" value="Chromosome"/>
</dbReference>
<dbReference type="OrthoDB" id="1953663at2"/>
<dbReference type="InterPro" id="IPR043739">
    <property type="entry name" value="DUF5684"/>
</dbReference>
<gene>
    <name evidence="2" type="ORF">Clopa_0252</name>
</gene>
<dbReference type="HOGENOM" id="CLU_1955799_0_0_9"/>
<feature type="transmembrane region" description="Helical" evidence="1">
    <location>
        <begin position="41"/>
        <end position="57"/>
    </location>
</feature>
<feature type="transmembrane region" description="Helical" evidence="1">
    <location>
        <begin position="12"/>
        <end position="29"/>
    </location>
</feature>
<sequence length="128" mass="15230">MYNIFYLMTSKPAVIIEIINYIIFSIAWCKLCEKANVRNQWLAFTPFLQIIVFLNIIDRSGWYGLLLMIPIVNIVLMIVWFTEFYNSFNIKKLWIVLSIVIYPIGCIYMLYMAYSEKIDYIGGSSYRY</sequence>
<dbReference type="KEGG" id="cpas:Clopa_0252"/>
<dbReference type="Pfam" id="PF18936">
    <property type="entry name" value="DUF5684"/>
    <property type="match status" value="1"/>
</dbReference>
<keyword evidence="3" id="KW-1185">Reference proteome</keyword>
<keyword evidence="1" id="KW-1133">Transmembrane helix</keyword>
<evidence type="ECO:0008006" key="4">
    <source>
        <dbReference type="Google" id="ProtNLM"/>
    </source>
</evidence>
<organism evidence="2 3">
    <name type="scientific">Clostridium pasteurianum BC1</name>
    <dbReference type="NCBI Taxonomy" id="86416"/>
    <lineage>
        <taxon>Bacteria</taxon>
        <taxon>Bacillati</taxon>
        <taxon>Bacillota</taxon>
        <taxon>Clostridia</taxon>
        <taxon>Eubacteriales</taxon>
        <taxon>Clostridiaceae</taxon>
        <taxon>Clostridium</taxon>
    </lineage>
</organism>
<protein>
    <recommendedName>
        <fullName evidence="4">Signal peptidase I</fullName>
    </recommendedName>
</protein>
<dbReference type="STRING" id="86416.Clopa_0252"/>
<evidence type="ECO:0000256" key="1">
    <source>
        <dbReference type="SAM" id="Phobius"/>
    </source>
</evidence>
<proteinExistence type="predicted"/>
<dbReference type="EMBL" id="CP003261">
    <property type="protein sequence ID" value="AGK95317.1"/>
    <property type="molecule type" value="Genomic_DNA"/>
</dbReference>
<evidence type="ECO:0000313" key="3">
    <source>
        <dbReference type="Proteomes" id="UP000013523"/>
    </source>
</evidence>
<feature type="transmembrane region" description="Helical" evidence="1">
    <location>
        <begin position="93"/>
        <end position="114"/>
    </location>
</feature>
<dbReference type="eggNOG" id="ENOG5030TYZ">
    <property type="taxonomic scope" value="Bacteria"/>
</dbReference>
<name>R4JWX2_CLOPA</name>
<evidence type="ECO:0000313" key="2">
    <source>
        <dbReference type="EMBL" id="AGK95317.1"/>
    </source>
</evidence>
<accession>R4JWX2</accession>
<keyword evidence="1" id="KW-0472">Membrane</keyword>
<dbReference type="AlphaFoldDB" id="R4JWX2"/>
<dbReference type="PATRIC" id="fig|86416.3.peg.224"/>
<dbReference type="RefSeq" id="WP_015613644.1">
    <property type="nucleotide sequence ID" value="NC_021182.1"/>
</dbReference>
<feature type="transmembrane region" description="Helical" evidence="1">
    <location>
        <begin position="63"/>
        <end position="81"/>
    </location>
</feature>
<reference evidence="2 3" key="1">
    <citation type="submission" date="2012-01" db="EMBL/GenBank/DDBJ databases">
        <title>Complete sequence of chromosome of Clostridium pasteurianum BC1.</title>
        <authorList>
            <consortium name="US DOE Joint Genome Institute"/>
            <person name="Lucas S."/>
            <person name="Han J."/>
            <person name="Lapidus A."/>
            <person name="Cheng J.-F."/>
            <person name="Goodwin L."/>
            <person name="Pitluck S."/>
            <person name="Peters L."/>
            <person name="Mikhailova N."/>
            <person name="Teshima H."/>
            <person name="Detter J.C."/>
            <person name="Han C."/>
            <person name="Tapia R."/>
            <person name="Land M."/>
            <person name="Hauser L."/>
            <person name="Kyrpides N."/>
            <person name="Ivanova N."/>
            <person name="Pagani I."/>
            <person name="Dunn J."/>
            <person name="Taghavi S."/>
            <person name="Francis A."/>
            <person name="van der Lelie D."/>
            <person name="Woyke T."/>
        </authorList>
    </citation>
    <scope>NUCLEOTIDE SEQUENCE [LARGE SCALE GENOMIC DNA]</scope>
    <source>
        <strain evidence="2 3">BC1</strain>
    </source>
</reference>